<organism evidence="1 2">
    <name type="scientific">Klebsiella grimontii</name>
    <dbReference type="NCBI Taxonomy" id="2058152"/>
    <lineage>
        <taxon>Bacteria</taxon>
        <taxon>Pseudomonadati</taxon>
        <taxon>Pseudomonadota</taxon>
        <taxon>Gammaproteobacteria</taxon>
        <taxon>Enterobacterales</taxon>
        <taxon>Enterobacteriaceae</taxon>
        <taxon>Klebsiella/Raoultella group</taxon>
        <taxon>Klebsiella</taxon>
    </lineage>
</organism>
<accession>A0A285B309</accession>
<dbReference type="AlphaFoldDB" id="A0A285B309"/>
<reference evidence="2" key="1">
    <citation type="submission" date="2017-08" db="EMBL/GenBank/DDBJ databases">
        <authorList>
            <person name="Brisse S."/>
        </authorList>
    </citation>
    <scope>NUCLEOTIDE SEQUENCE [LARGE SCALE GENOMIC DNA]</scope>
    <source>
        <strain evidence="2">06D021</strain>
    </source>
</reference>
<dbReference type="EMBL" id="FZTC01000019">
    <property type="protein sequence ID" value="SNU35310.1"/>
    <property type="molecule type" value="Genomic_DNA"/>
</dbReference>
<sequence length="100" mass="10491">MRCSQQGCSLSMVSLSTNGFTPPCPSNTHAKTASGTFSSDPLMASTGPPLTHAHFRSLALRDGYARANQGMLLNSLAKSEEPEKKNPPAAGCGCTLQYCV</sequence>
<gene>
    <name evidence="1" type="ORF">KOSB73_260034</name>
</gene>
<name>A0A285B309_9ENTR</name>
<proteinExistence type="predicted"/>
<protein>
    <submittedName>
        <fullName evidence="1">Uncharacterized protein</fullName>
    </submittedName>
</protein>
<dbReference type="Proteomes" id="UP000220639">
    <property type="component" value="Unassembled WGS sequence"/>
</dbReference>
<evidence type="ECO:0000313" key="2">
    <source>
        <dbReference type="Proteomes" id="UP000220639"/>
    </source>
</evidence>
<evidence type="ECO:0000313" key="1">
    <source>
        <dbReference type="EMBL" id="SNU35310.1"/>
    </source>
</evidence>